<comment type="caution">
    <text evidence="2">The sequence shown here is derived from an EMBL/GenBank/DDBJ whole genome shotgun (WGS) entry which is preliminary data.</text>
</comment>
<evidence type="ECO:0000256" key="1">
    <source>
        <dbReference type="SAM" id="Phobius"/>
    </source>
</evidence>
<keyword evidence="1" id="KW-1133">Transmembrane helix</keyword>
<accession>A0A2U2MXV3</accession>
<sequence length="245" mass="25530">MSGERRPDWETLNAYVDGELPAREAAAVAAAVAADAGLAAEVDALRRLKRRLARLPGAQESAGRRRAPRPLLAAAVVAALAVVIALLAPTPQGERLGAQLVQAHAAWSPDDAALRAVSDLPAGVFVPDLTAAGLELAAVRRLALPDGRSAIQLGYLGSRGCRVSLFAAPARGAAAALASPNGRVDLRHWQAGPLRYVLAVSGMASDRHRMLLETLREASRAHAQPDPATRLALARSRARSAPCVG</sequence>
<gene>
    <name evidence="2" type="ORF">DEM34_15810</name>
</gene>
<feature type="transmembrane region" description="Helical" evidence="1">
    <location>
        <begin position="71"/>
        <end position="88"/>
    </location>
</feature>
<keyword evidence="1" id="KW-0472">Membrane</keyword>
<dbReference type="EMBL" id="QFFI01000031">
    <property type="protein sequence ID" value="PWG61569.1"/>
    <property type="molecule type" value="Genomic_DNA"/>
</dbReference>
<evidence type="ECO:0000313" key="2">
    <source>
        <dbReference type="EMBL" id="PWG61569.1"/>
    </source>
</evidence>
<keyword evidence="1" id="KW-0812">Transmembrane</keyword>
<evidence type="ECO:0008006" key="4">
    <source>
        <dbReference type="Google" id="ProtNLM"/>
    </source>
</evidence>
<dbReference type="RefSeq" id="WP_109679804.1">
    <property type="nucleotide sequence ID" value="NZ_CP086615.1"/>
</dbReference>
<dbReference type="AlphaFoldDB" id="A0A2U2MXV3"/>
<dbReference type="Proteomes" id="UP000245474">
    <property type="component" value="Unassembled WGS sequence"/>
</dbReference>
<protein>
    <recommendedName>
        <fullName evidence="4">Zinc-finger domain-containing protein</fullName>
    </recommendedName>
</protein>
<evidence type="ECO:0000313" key="3">
    <source>
        <dbReference type="Proteomes" id="UP000245474"/>
    </source>
</evidence>
<organism evidence="2 3">
    <name type="scientific">Sediminicurvatus halobius</name>
    <dbReference type="NCBI Taxonomy" id="2182432"/>
    <lineage>
        <taxon>Bacteria</taxon>
        <taxon>Pseudomonadati</taxon>
        <taxon>Pseudomonadota</taxon>
        <taxon>Gammaproteobacteria</taxon>
        <taxon>Chromatiales</taxon>
        <taxon>Ectothiorhodospiraceae</taxon>
        <taxon>Sediminicurvatus</taxon>
    </lineage>
</organism>
<name>A0A2U2MXV3_9GAMM</name>
<proteinExistence type="predicted"/>
<reference evidence="2 3" key="1">
    <citation type="submission" date="2018-05" db="EMBL/GenBank/DDBJ databases">
        <title>Spiribacter halobius sp. nov., a moderately halophilic bacterium isolated from marine solar saltern.</title>
        <authorList>
            <person name="Zheng W.-S."/>
            <person name="Lu D.-C."/>
            <person name="Du Z.-J."/>
        </authorList>
    </citation>
    <scope>NUCLEOTIDE SEQUENCE [LARGE SCALE GENOMIC DNA]</scope>
    <source>
        <strain evidence="2 3">E85</strain>
    </source>
</reference>
<keyword evidence="3" id="KW-1185">Reference proteome</keyword>